<evidence type="ECO:0000313" key="2">
    <source>
        <dbReference type="Proteomes" id="UP000594014"/>
    </source>
</evidence>
<sequence length="575" mass="62300">MSKKLFSILLVLLMIAGAFGGCGGAGKAETAEAADTVIIGTIYTADDADTIAKAAAIKDGVYLSVGTEEDIQKYIGDDTEVIRLESGMAMPAFFDAHAHGHEGGVGMLFEVALYEDTSMEEYTKSIRAFIDQNPDVEFLTGGGWVNGYCPPGGPTKEVLDEISSDIPIVINSGDHHSVWANSKAMELAGITADTADVPGGVIERNPATGEPSGTFRENAIALFESSIPDYTVEQYKEGILAYQQEVLTYGITAYYEPMVNLGGSGNLLKAYNELDQEKALKIRVYGGYQILPDLNPMAEVEQCAALKEEAKGGDFEITGIKVLVDGVVEGKTAYLLEDYTSDPGFKGEPLWEQEPLNQAFAKADKLGLQIHTHAIGDAAVKMTIDAYAYAAEKNGSRENRHAITHLQVVDPADIKRMADLKIVAVTNPYWFCKEPGYFYELEMPYLGEARANAEYPMKSFFDEGVVVSAASDYPVTIPSIPLADIQTGITRCDRMGDPATLQNPEQRVTLVQMLRANTINAAYQNFAEDQLGSVEAGKKADLIILDKNLFDTDPFKISDVTVLKTIMGGNTVFSL</sequence>
<protein>
    <submittedName>
        <fullName evidence="1">Amidohydrolase</fullName>
    </submittedName>
</protein>
<organism evidence="1 2">
    <name type="scientific">Anoxybacterium hadale</name>
    <dbReference type="NCBI Taxonomy" id="3408580"/>
    <lineage>
        <taxon>Bacteria</taxon>
        <taxon>Bacillati</taxon>
        <taxon>Bacillota</taxon>
        <taxon>Clostridia</taxon>
        <taxon>Peptostreptococcales</taxon>
        <taxon>Anaerovoracaceae</taxon>
        <taxon>Anoxybacterium</taxon>
    </lineage>
</organism>
<keyword evidence="2" id="KW-1185">Reference proteome</keyword>
<reference evidence="1" key="1">
    <citation type="submission" date="2019-08" db="EMBL/GenBank/DDBJ databases">
        <title>Genome sequence of Clostridiales bacterium MT110.</title>
        <authorList>
            <person name="Cao J."/>
        </authorList>
    </citation>
    <scope>NUCLEOTIDE SEQUENCE</scope>
    <source>
        <strain evidence="1">MT110</strain>
    </source>
</reference>
<accession>A0ACD1A9F3</accession>
<gene>
    <name evidence="1" type="ORF">FRZ06_06690</name>
</gene>
<dbReference type="EMBL" id="CP042469">
    <property type="protein sequence ID" value="QOX63049.1"/>
    <property type="molecule type" value="Genomic_DNA"/>
</dbReference>
<dbReference type="Proteomes" id="UP000594014">
    <property type="component" value="Chromosome"/>
</dbReference>
<proteinExistence type="predicted"/>
<evidence type="ECO:0000313" key="1">
    <source>
        <dbReference type="EMBL" id="QOX63049.1"/>
    </source>
</evidence>
<name>A0ACD1A9F3_9FIRM</name>